<sequence>MSISPIFHHPFLTNKKRQSLNCLGRKFNKRF</sequence>
<dbReference type="EMBL" id="BK014677">
    <property type="protein sequence ID" value="DAD67463.1"/>
    <property type="molecule type" value="Genomic_DNA"/>
</dbReference>
<name>A0A8S5LC03_9CAUD</name>
<protein>
    <submittedName>
        <fullName evidence="1">50S ribosomal protein L2</fullName>
    </submittedName>
</protein>
<organism evidence="1">
    <name type="scientific">Siphoviridae sp. ctpGU1</name>
    <dbReference type="NCBI Taxonomy" id="2823601"/>
    <lineage>
        <taxon>Viruses</taxon>
        <taxon>Duplodnaviria</taxon>
        <taxon>Heunggongvirae</taxon>
        <taxon>Uroviricota</taxon>
        <taxon>Caudoviricetes</taxon>
    </lineage>
</organism>
<keyword evidence="1" id="KW-0687">Ribonucleoprotein</keyword>
<evidence type="ECO:0000313" key="1">
    <source>
        <dbReference type="EMBL" id="DAD67463.1"/>
    </source>
</evidence>
<reference evidence="1" key="1">
    <citation type="journal article" date="2021" name="Proc. Natl. Acad. Sci. U.S.A.">
        <title>A Catalog of Tens of Thousands of Viruses from Human Metagenomes Reveals Hidden Associations with Chronic Diseases.</title>
        <authorList>
            <person name="Tisza M.J."/>
            <person name="Buck C.B."/>
        </authorList>
    </citation>
    <scope>NUCLEOTIDE SEQUENCE</scope>
    <source>
        <strain evidence="1">CtpGU1</strain>
    </source>
</reference>
<accession>A0A8S5LC03</accession>
<proteinExistence type="predicted"/>
<keyword evidence="1" id="KW-0689">Ribosomal protein</keyword>